<organism evidence="3 4">
    <name type="scientific">Campylobacter ureolyticus RIGS 9880</name>
    <dbReference type="NCBI Taxonomy" id="1032069"/>
    <lineage>
        <taxon>Bacteria</taxon>
        <taxon>Pseudomonadati</taxon>
        <taxon>Campylobacterota</taxon>
        <taxon>Epsilonproteobacteria</taxon>
        <taxon>Campylobacterales</taxon>
        <taxon>Campylobacteraceae</taxon>
        <taxon>Campylobacter</taxon>
    </lineage>
</organism>
<dbReference type="PROSITE" id="PS51913">
    <property type="entry name" value="HTH_HARE"/>
    <property type="match status" value="1"/>
</dbReference>
<protein>
    <recommendedName>
        <fullName evidence="2">HTH HARE-type domain-containing protein</fullName>
    </recommendedName>
</protein>
<keyword evidence="1" id="KW-0804">Transcription</keyword>
<feature type="domain" description="HTH HARE-type" evidence="2">
    <location>
        <begin position="4"/>
        <end position="81"/>
    </location>
</feature>
<evidence type="ECO:0000313" key="3">
    <source>
        <dbReference type="EMBL" id="AKT89932.1"/>
    </source>
</evidence>
<dbReference type="AlphaFoldDB" id="A0AAU8TW15"/>
<dbReference type="GO" id="GO:0006355">
    <property type="term" value="P:regulation of DNA-templated transcription"/>
    <property type="evidence" value="ECO:0007669"/>
    <property type="project" value="InterPro"/>
</dbReference>
<dbReference type="Pfam" id="PF05066">
    <property type="entry name" value="HARE-HTH"/>
    <property type="match status" value="1"/>
</dbReference>
<dbReference type="Proteomes" id="UP000063971">
    <property type="component" value="Chromosome"/>
</dbReference>
<reference evidence="3 4" key="1">
    <citation type="journal article" date="2015" name="Genome Announc.">
        <title>Complete Genome Sequence of the Campylobacter ureolyticus Clinical Isolate RIGS 9880.</title>
        <authorList>
            <person name="Miller W.G."/>
            <person name="Yee E."/>
            <person name="On S.L."/>
            <person name="Andersen L.P."/>
            <person name="Bono J.L."/>
        </authorList>
    </citation>
    <scope>NUCLEOTIDE SEQUENCE [LARGE SCALE GENOMIC DNA]</scope>
    <source>
        <strain evidence="3 4">RIGS 9880</strain>
    </source>
</reference>
<name>A0AAU8TW15_9BACT</name>
<sequence length="309" mass="35651">MSENQNLLVAKEILESRGVALSPNKFYKEALNLGLDNKLTFSGKTPWASFAACIYMDIKNNPNTIFEVVQEKPMLIKLKNQYLTKEKIIKIVEKVQNCHERDIHPILANFINLDQNFDAFAKTIYHEKSLKKTKGFDKWLYPDMVGVIFEKFNEITSKLILKIDKLKLKIYSFEIKKEINIANFREFYFQAVSNSSLANEGYLVALNIDESDDELMELIKKSSSSFGIGVISLNSEDISSSKIISPANFKIDLDLNVINELSNNNEDFKNFLNTICDFDINYPNRYKSEFDKVLDIDILEKYIEDKGIK</sequence>
<dbReference type="KEGG" id="cure:CUREO_0049"/>
<proteinExistence type="predicted"/>
<evidence type="ECO:0000313" key="4">
    <source>
        <dbReference type="Proteomes" id="UP000063971"/>
    </source>
</evidence>
<accession>A0AAU8TW15</accession>
<dbReference type="InterPro" id="IPR007759">
    <property type="entry name" value="Asxl_HARE-HTH"/>
</dbReference>
<evidence type="ECO:0000256" key="1">
    <source>
        <dbReference type="ARBA" id="ARBA00023163"/>
    </source>
</evidence>
<dbReference type="RefSeq" id="WP_050333306.1">
    <property type="nucleotide sequence ID" value="NZ_CP012195.1"/>
</dbReference>
<evidence type="ECO:0000259" key="2">
    <source>
        <dbReference type="PROSITE" id="PS51913"/>
    </source>
</evidence>
<dbReference type="EMBL" id="CP012195">
    <property type="protein sequence ID" value="AKT89932.1"/>
    <property type="molecule type" value="Genomic_DNA"/>
</dbReference>
<gene>
    <name evidence="3" type="ORF">CUREO_0049</name>
</gene>